<dbReference type="InterPro" id="IPR050407">
    <property type="entry name" value="Geranylgeranyl_reductase"/>
</dbReference>
<evidence type="ECO:0000259" key="3">
    <source>
        <dbReference type="Pfam" id="PF00890"/>
    </source>
</evidence>
<protein>
    <submittedName>
        <fullName evidence="4">Dehydrogenase</fullName>
    </submittedName>
</protein>
<dbReference type="Proteomes" id="UP000509441">
    <property type="component" value="Chromosome"/>
</dbReference>
<name>A0A7D5M523_9ARCH</name>
<dbReference type="Gene3D" id="3.30.9.10">
    <property type="entry name" value="D-Amino Acid Oxidase, subunit A, domain 2"/>
    <property type="match status" value="1"/>
</dbReference>
<dbReference type="EMBL" id="CP026994">
    <property type="protein sequence ID" value="QLH05027.1"/>
    <property type="molecule type" value="Genomic_DNA"/>
</dbReference>
<dbReference type="InterPro" id="IPR003953">
    <property type="entry name" value="FAD-dep_OxRdtase_2_FAD-bd"/>
</dbReference>
<keyword evidence="1" id="KW-0285">Flavoprotein</keyword>
<dbReference type="GeneID" id="56061644"/>
<proteinExistence type="predicted"/>
<evidence type="ECO:0000313" key="5">
    <source>
        <dbReference type="Proteomes" id="UP000509441"/>
    </source>
</evidence>
<dbReference type="Pfam" id="PF00890">
    <property type="entry name" value="FAD_binding_2"/>
    <property type="match status" value="1"/>
</dbReference>
<dbReference type="SUPFAM" id="SSF51905">
    <property type="entry name" value="FAD/NAD(P)-binding domain"/>
    <property type="match status" value="1"/>
</dbReference>
<dbReference type="InterPro" id="IPR036188">
    <property type="entry name" value="FAD/NAD-bd_sf"/>
</dbReference>
<dbReference type="AlphaFoldDB" id="A0A7D5M523"/>
<keyword evidence="2" id="KW-0560">Oxidoreductase</keyword>
<evidence type="ECO:0000256" key="2">
    <source>
        <dbReference type="ARBA" id="ARBA00023002"/>
    </source>
</evidence>
<gene>
    <name evidence="4" type="ORF">C5F49_06640</name>
</gene>
<feature type="domain" description="FAD-dependent oxidoreductase 2 FAD-binding" evidence="3">
    <location>
        <begin position="4"/>
        <end position="51"/>
    </location>
</feature>
<dbReference type="Gene3D" id="3.50.50.60">
    <property type="entry name" value="FAD/NAD(P)-binding domain"/>
    <property type="match status" value="1"/>
</dbReference>
<dbReference type="PANTHER" id="PTHR42685">
    <property type="entry name" value="GERANYLGERANYL DIPHOSPHATE REDUCTASE"/>
    <property type="match status" value="1"/>
</dbReference>
<dbReference type="KEGG" id="nox:C5F49_06640"/>
<dbReference type="GO" id="GO:0016491">
    <property type="term" value="F:oxidoreductase activity"/>
    <property type="evidence" value="ECO:0007669"/>
    <property type="project" value="UniProtKB-KW"/>
</dbReference>
<evidence type="ECO:0000256" key="1">
    <source>
        <dbReference type="ARBA" id="ARBA00022630"/>
    </source>
</evidence>
<organism evidence="4 5">
    <name type="scientific">Nitrosopumilus oxyclinae</name>
    <dbReference type="NCBI Taxonomy" id="1959104"/>
    <lineage>
        <taxon>Archaea</taxon>
        <taxon>Nitrososphaerota</taxon>
        <taxon>Nitrososphaeria</taxon>
        <taxon>Nitrosopumilales</taxon>
        <taxon>Nitrosopumilaceae</taxon>
        <taxon>Nitrosopumilus</taxon>
    </lineage>
</organism>
<dbReference type="RefSeq" id="WP_179362261.1">
    <property type="nucleotide sequence ID" value="NZ_CP026994.1"/>
</dbReference>
<dbReference type="PANTHER" id="PTHR42685:SF18">
    <property type="entry name" value="DIGERANYLGERANYLGLYCEROPHOSPHOLIPID REDUCTASE"/>
    <property type="match status" value="1"/>
</dbReference>
<reference evidence="4 5" key="1">
    <citation type="submission" date="2018-02" db="EMBL/GenBank/DDBJ databases">
        <title>Complete genome of Nitrosopumilus oxyclinae HCE1.</title>
        <authorList>
            <person name="Qin W."/>
            <person name="Zheng Y."/>
            <person name="Stahl D.A."/>
        </authorList>
    </citation>
    <scope>NUCLEOTIDE SEQUENCE [LARGE SCALE GENOMIC DNA]</scope>
    <source>
        <strain evidence="4 5">HCE1</strain>
    </source>
</reference>
<evidence type="ECO:0000313" key="4">
    <source>
        <dbReference type="EMBL" id="QLH05027.1"/>
    </source>
</evidence>
<sequence>MNFDVVIAGGSVAGLLCAREIARNGNTVLVIEEDYEIGTPEHCGGLVSLSGLEELGVIPFRKTFDHAIESAEITAPNGTSFEINSAKQKVIEISRRELDKQIAFQAQKNGAIIKVRTSFQEITDTGIRTNNEKINCKIFVDARGVSSLIHKDRTGILSSAQYEIYADWIKKGKVEVIFDQEKYPGFFAWIIPSGEGKGKVGVAGKGINVSESLEKILKEKGEYSTIRKIYAPIWIKGPIKKFVEGKTVIIGDAAGQAKPTTAGGIFTSGMGGVYAGQAISEFLKTNNKADLEQYQKKWTARFGKEFEKQLLARKILERVDNNTINKLFESITPEIIKDISEKDDFDFHTSSIIKLLGLKGSIKTAQTLIGGEIKKLLS</sequence>
<dbReference type="PRINTS" id="PR00420">
    <property type="entry name" value="RNGMNOXGNASE"/>
</dbReference>
<dbReference type="OrthoDB" id="46008at2157"/>
<keyword evidence="5" id="KW-1185">Reference proteome</keyword>
<accession>A0A7D5M523</accession>